<gene>
    <name evidence="1" type="ORF">GCM10022222_38730</name>
</gene>
<keyword evidence="2" id="KW-1185">Reference proteome</keyword>
<accession>A0ABP6WK75</accession>
<name>A0ABP6WK75_9PSEU</name>
<dbReference type="InterPro" id="IPR036265">
    <property type="entry name" value="HIT-like_sf"/>
</dbReference>
<sequence length="167" mass="17875">MSTQATTGPAPSIDVTGCLICSLDEAPADARVFSDPLWAAEVVPGYEVPGWFFLRARRHAELISGLDDDELHTLAPRAQDLTEAVREATGAEAVYFMSFGESYRHYHALITARGADVLPTSRGGFIVGALADGKDRDAALALVPTVRRAYARLAAAREQRTKTAASA</sequence>
<protein>
    <recommendedName>
        <fullName evidence="3">Diadenosine tetraphosphate (Ap4A) hydrolase</fullName>
    </recommendedName>
</protein>
<dbReference type="Gene3D" id="3.30.428.10">
    <property type="entry name" value="HIT-like"/>
    <property type="match status" value="1"/>
</dbReference>
<evidence type="ECO:0000313" key="1">
    <source>
        <dbReference type="EMBL" id="GAA3551434.1"/>
    </source>
</evidence>
<reference evidence="2" key="1">
    <citation type="journal article" date="2019" name="Int. J. Syst. Evol. Microbiol.">
        <title>The Global Catalogue of Microorganisms (GCM) 10K type strain sequencing project: providing services to taxonomists for standard genome sequencing and annotation.</title>
        <authorList>
            <consortium name="The Broad Institute Genomics Platform"/>
            <consortium name="The Broad Institute Genome Sequencing Center for Infectious Disease"/>
            <person name="Wu L."/>
            <person name="Ma J."/>
        </authorList>
    </citation>
    <scope>NUCLEOTIDE SEQUENCE [LARGE SCALE GENOMIC DNA]</scope>
    <source>
        <strain evidence="2">JCM 16898</strain>
    </source>
</reference>
<proteinExistence type="predicted"/>
<dbReference type="SUPFAM" id="SSF54197">
    <property type="entry name" value="HIT-like"/>
    <property type="match status" value="1"/>
</dbReference>
<dbReference type="EMBL" id="BAAAZN010000007">
    <property type="protein sequence ID" value="GAA3551434.1"/>
    <property type="molecule type" value="Genomic_DNA"/>
</dbReference>
<dbReference type="Proteomes" id="UP001500689">
    <property type="component" value="Unassembled WGS sequence"/>
</dbReference>
<organism evidence="1 2">
    <name type="scientific">Amycolatopsis ultiminotia</name>
    <dbReference type="NCBI Taxonomy" id="543629"/>
    <lineage>
        <taxon>Bacteria</taxon>
        <taxon>Bacillati</taxon>
        <taxon>Actinomycetota</taxon>
        <taxon>Actinomycetes</taxon>
        <taxon>Pseudonocardiales</taxon>
        <taxon>Pseudonocardiaceae</taxon>
        <taxon>Amycolatopsis</taxon>
    </lineage>
</organism>
<comment type="caution">
    <text evidence="1">The sequence shown here is derived from an EMBL/GenBank/DDBJ whole genome shotgun (WGS) entry which is preliminary data.</text>
</comment>
<evidence type="ECO:0000313" key="2">
    <source>
        <dbReference type="Proteomes" id="UP001500689"/>
    </source>
</evidence>
<dbReference type="RefSeq" id="WP_344861666.1">
    <property type="nucleotide sequence ID" value="NZ_BAAAZN010000007.1"/>
</dbReference>
<evidence type="ECO:0008006" key="3">
    <source>
        <dbReference type="Google" id="ProtNLM"/>
    </source>
</evidence>